<gene>
    <name evidence="2" type="ORF">HGM15179_009180</name>
</gene>
<evidence type="ECO:0000313" key="2">
    <source>
        <dbReference type="EMBL" id="TRZ17910.1"/>
    </source>
</evidence>
<proteinExistence type="predicted"/>
<dbReference type="AlphaFoldDB" id="A0A8K1GFN8"/>
<comment type="caution">
    <text evidence="2">The sequence shown here is derived from an EMBL/GenBank/DDBJ whole genome shotgun (WGS) entry which is preliminary data.</text>
</comment>
<evidence type="ECO:0008006" key="4">
    <source>
        <dbReference type="Google" id="ProtNLM"/>
    </source>
</evidence>
<dbReference type="Proteomes" id="UP000796761">
    <property type="component" value="Unassembled WGS sequence"/>
</dbReference>
<feature type="region of interest" description="Disordered" evidence="1">
    <location>
        <begin position="47"/>
        <end position="69"/>
    </location>
</feature>
<evidence type="ECO:0000313" key="3">
    <source>
        <dbReference type="Proteomes" id="UP000796761"/>
    </source>
</evidence>
<reference evidence="2" key="1">
    <citation type="submission" date="2019-04" db="EMBL/GenBank/DDBJ databases">
        <title>Genome assembly of Zosterops borbonicus 15179.</title>
        <authorList>
            <person name="Leroy T."/>
            <person name="Anselmetti Y."/>
            <person name="Tilak M.-K."/>
            <person name="Nabholz B."/>
        </authorList>
    </citation>
    <scope>NUCLEOTIDE SEQUENCE</scope>
    <source>
        <strain evidence="2">HGM_15179</strain>
        <tissue evidence="2">Muscle</tissue>
    </source>
</reference>
<accession>A0A8K1GFN8</accession>
<evidence type="ECO:0000256" key="1">
    <source>
        <dbReference type="SAM" id="MobiDB-lite"/>
    </source>
</evidence>
<organism evidence="2 3">
    <name type="scientific">Zosterops borbonicus</name>
    <dbReference type="NCBI Taxonomy" id="364589"/>
    <lineage>
        <taxon>Eukaryota</taxon>
        <taxon>Metazoa</taxon>
        <taxon>Chordata</taxon>
        <taxon>Craniata</taxon>
        <taxon>Vertebrata</taxon>
        <taxon>Euteleostomi</taxon>
        <taxon>Archelosauria</taxon>
        <taxon>Archosauria</taxon>
        <taxon>Dinosauria</taxon>
        <taxon>Saurischia</taxon>
        <taxon>Theropoda</taxon>
        <taxon>Coelurosauria</taxon>
        <taxon>Aves</taxon>
        <taxon>Neognathae</taxon>
        <taxon>Neoaves</taxon>
        <taxon>Telluraves</taxon>
        <taxon>Australaves</taxon>
        <taxon>Passeriformes</taxon>
        <taxon>Sylvioidea</taxon>
        <taxon>Zosteropidae</taxon>
        <taxon>Zosterops</taxon>
    </lineage>
</organism>
<name>A0A8K1GFN8_9PASS</name>
<sequence length="98" mass="11009">MKLSGAVGTTEGRDPIQVDRLEKWAHRNLKLNKFRCKALHLGQNNARHESRLEEELVESNHAEKDLESSLGAQKTNGIVDCIKRGVSSKSREFLGLNN</sequence>
<protein>
    <recommendedName>
        <fullName evidence="4">Rna-directed dna polymerase from mobile element jockey-like</fullName>
    </recommendedName>
</protein>
<dbReference type="OrthoDB" id="10361323at2759"/>
<dbReference type="EMBL" id="SWJQ01000243">
    <property type="protein sequence ID" value="TRZ17910.1"/>
    <property type="molecule type" value="Genomic_DNA"/>
</dbReference>
<feature type="compositionally biased region" description="Basic and acidic residues" evidence="1">
    <location>
        <begin position="47"/>
        <end position="67"/>
    </location>
</feature>
<keyword evidence="3" id="KW-1185">Reference proteome</keyword>